<evidence type="ECO:0000313" key="2">
    <source>
        <dbReference type="Proteomes" id="UP000005952"/>
    </source>
</evidence>
<dbReference type="GO" id="GO:0006281">
    <property type="term" value="P:DNA repair"/>
    <property type="evidence" value="ECO:0007669"/>
    <property type="project" value="TreeGrafter"/>
</dbReference>
<sequence length="226" mass="24332">MKLIVFDCDGTIVDSQAGIVLSMEHAFKSLRMVPPTRKQTLAVVGLSLLEACSALAPEAEYGTCVELAEGYKAAFRELDRNPSDTDILFPLARETIAHLAAREDHLLAIATGKSRRGVERMCEREGWQSYFVTIQTSDDHPSKPNPSMLLRAMLEAGVEPADTVMIGDTTYDVDMARAAGVPAIGVAWGYHSVAELTNAGARKIVESFTDLPAAIDIAFGTKSCAA</sequence>
<dbReference type="InterPro" id="IPR023198">
    <property type="entry name" value="PGP-like_dom2"/>
</dbReference>
<dbReference type="GO" id="GO:0005829">
    <property type="term" value="C:cytosol"/>
    <property type="evidence" value="ECO:0007669"/>
    <property type="project" value="TreeGrafter"/>
</dbReference>
<dbReference type="PANTHER" id="PTHR43434:SF24">
    <property type="entry name" value="HYDROLASE-RELATED"/>
    <property type="match status" value="1"/>
</dbReference>
<dbReference type="AlphaFoldDB" id="N0BAS8"/>
<reference evidence="1 2" key="1">
    <citation type="journal article" date="2013" name="Genome Announc.">
        <title>Genome sequences for three denitrifying bacterial strains isolated from a uranium- and nitrate-contaminated subsurface environment.</title>
        <authorList>
            <person name="Venkatramanan R."/>
            <person name="Prakash O."/>
            <person name="Woyke T."/>
            <person name="Chain P."/>
            <person name="Goodwin L.A."/>
            <person name="Watson D."/>
            <person name="Brooks S."/>
            <person name="Kostka J.E."/>
            <person name="Green S.J."/>
        </authorList>
    </citation>
    <scope>NUCLEOTIDE SEQUENCE [LARGE SCALE GENOMIC DNA]</scope>
    <source>
        <strain evidence="1 2">1NES1</strain>
    </source>
</reference>
<dbReference type="Gene3D" id="1.10.150.240">
    <property type="entry name" value="Putative phosphatase, domain 2"/>
    <property type="match status" value="1"/>
</dbReference>
<keyword evidence="2" id="KW-1185">Reference proteome</keyword>
<dbReference type="HOGENOM" id="CLU_045011_19_2_5"/>
<dbReference type="Gene3D" id="3.40.50.1000">
    <property type="entry name" value="HAD superfamily/HAD-like"/>
    <property type="match status" value="1"/>
</dbReference>
<dbReference type="PANTHER" id="PTHR43434">
    <property type="entry name" value="PHOSPHOGLYCOLATE PHOSPHATASE"/>
    <property type="match status" value="1"/>
</dbReference>
<dbReference type="NCBIfam" id="TIGR01549">
    <property type="entry name" value="HAD-SF-IA-v1"/>
    <property type="match status" value="1"/>
</dbReference>
<name>N0BAS8_9HYPH</name>
<dbReference type="InterPro" id="IPR050155">
    <property type="entry name" value="HAD-like_hydrolase_sf"/>
</dbReference>
<dbReference type="eggNOG" id="COG0546">
    <property type="taxonomic scope" value="Bacteria"/>
</dbReference>
<evidence type="ECO:0000313" key="1">
    <source>
        <dbReference type="EMBL" id="AGK57621.1"/>
    </source>
</evidence>
<dbReference type="SFLD" id="SFLDS00003">
    <property type="entry name" value="Haloacid_Dehalogenase"/>
    <property type="match status" value="1"/>
</dbReference>
<dbReference type="EMBL" id="CP005587">
    <property type="protein sequence ID" value="AGK57621.1"/>
    <property type="molecule type" value="Genomic_DNA"/>
</dbReference>
<dbReference type="InterPro" id="IPR006439">
    <property type="entry name" value="HAD-SF_hydro_IA"/>
</dbReference>
<keyword evidence="1" id="KW-0378">Hydrolase</keyword>
<proteinExistence type="predicted"/>
<dbReference type="OrthoDB" id="9797743at2"/>
<accession>N0BAS8</accession>
<dbReference type="GO" id="GO:0008967">
    <property type="term" value="F:phosphoglycolate phosphatase activity"/>
    <property type="evidence" value="ECO:0007669"/>
    <property type="project" value="TreeGrafter"/>
</dbReference>
<dbReference type="RefSeq" id="WP_015597656.1">
    <property type="nucleotide sequence ID" value="NC_021172.1"/>
</dbReference>
<dbReference type="InterPro" id="IPR023214">
    <property type="entry name" value="HAD_sf"/>
</dbReference>
<protein>
    <submittedName>
        <fullName evidence="1">HAD-superfamily hydrolase</fullName>
    </submittedName>
</protein>
<dbReference type="InterPro" id="IPR041492">
    <property type="entry name" value="HAD_2"/>
</dbReference>
<dbReference type="SUPFAM" id="SSF56784">
    <property type="entry name" value="HAD-like"/>
    <property type="match status" value="1"/>
</dbReference>
<dbReference type="Proteomes" id="UP000005952">
    <property type="component" value="Chromosome"/>
</dbReference>
<dbReference type="Pfam" id="PF13419">
    <property type="entry name" value="HAD_2"/>
    <property type="match status" value="1"/>
</dbReference>
<dbReference type="InterPro" id="IPR036412">
    <property type="entry name" value="HAD-like_sf"/>
</dbReference>
<organism evidence="1 2">
    <name type="scientific">Hyphomicrobium denitrificans 1NES1</name>
    <dbReference type="NCBI Taxonomy" id="670307"/>
    <lineage>
        <taxon>Bacteria</taxon>
        <taxon>Pseudomonadati</taxon>
        <taxon>Pseudomonadota</taxon>
        <taxon>Alphaproteobacteria</taxon>
        <taxon>Hyphomicrobiales</taxon>
        <taxon>Hyphomicrobiaceae</taxon>
        <taxon>Hyphomicrobium</taxon>
    </lineage>
</organism>
<dbReference type="KEGG" id="hdt:HYPDE_29733"/>
<dbReference type="NCBIfam" id="TIGR01509">
    <property type="entry name" value="HAD-SF-IA-v3"/>
    <property type="match status" value="1"/>
</dbReference>
<dbReference type="STRING" id="670307.HYPDE_29733"/>
<gene>
    <name evidence="1" type="ORF">HYPDE_29733</name>
</gene>
<dbReference type="SFLD" id="SFLDG01129">
    <property type="entry name" value="C1.5:_HAD__Beta-PGM__Phosphata"/>
    <property type="match status" value="1"/>
</dbReference>